<feature type="compositionally biased region" description="Basic residues" evidence="1">
    <location>
        <begin position="70"/>
        <end position="80"/>
    </location>
</feature>
<accession>A0AAV2EY60</accession>
<dbReference type="EMBL" id="OZ034818">
    <property type="protein sequence ID" value="CAL1390699.1"/>
    <property type="molecule type" value="Genomic_DNA"/>
</dbReference>
<organism evidence="2 3">
    <name type="scientific">Linum trigynum</name>
    <dbReference type="NCBI Taxonomy" id="586398"/>
    <lineage>
        <taxon>Eukaryota</taxon>
        <taxon>Viridiplantae</taxon>
        <taxon>Streptophyta</taxon>
        <taxon>Embryophyta</taxon>
        <taxon>Tracheophyta</taxon>
        <taxon>Spermatophyta</taxon>
        <taxon>Magnoliopsida</taxon>
        <taxon>eudicotyledons</taxon>
        <taxon>Gunneridae</taxon>
        <taxon>Pentapetalae</taxon>
        <taxon>rosids</taxon>
        <taxon>fabids</taxon>
        <taxon>Malpighiales</taxon>
        <taxon>Linaceae</taxon>
        <taxon>Linum</taxon>
    </lineage>
</organism>
<reference evidence="2 3" key="1">
    <citation type="submission" date="2024-04" db="EMBL/GenBank/DDBJ databases">
        <authorList>
            <person name="Fracassetti M."/>
        </authorList>
    </citation>
    <scope>NUCLEOTIDE SEQUENCE [LARGE SCALE GENOMIC DNA]</scope>
</reference>
<feature type="compositionally biased region" description="Basic and acidic residues" evidence="1">
    <location>
        <begin position="38"/>
        <end position="55"/>
    </location>
</feature>
<dbReference type="AlphaFoldDB" id="A0AAV2EY60"/>
<name>A0AAV2EY60_9ROSI</name>
<feature type="compositionally biased region" description="Basic and acidic residues" evidence="1">
    <location>
        <begin position="9"/>
        <end position="22"/>
    </location>
</feature>
<evidence type="ECO:0000313" key="2">
    <source>
        <dbReference type="EMBL" id="CAL1390699.1"/>
    </source>
</evidence>
<dbReference type="Proteomes" id="UP001497516">
    <property type="component" value="Chromosome 5"/>
</dbReference>
<feature type="compositionally biased region" description="Basic and acidic residues" evidence="1">
    <location>
        <begin position="112"/>
        <end position="124"/>
    </location>
</feature>
<proteinExistence type="predicted"/>
<feature type="region of interest" description="Disordered" evidence="1">
    <location>
        <begin position="1"/>
        <end position="124"/>
    </location>
</feature>
<keyword evidence="3" id="KW-1185">Reference proteome</keyword>
<sequence>MPSETSYAGRREKLAQPPDHQHLQGWMKNSKRSGRASPTKDRNRECVQGRIDARITPRSTNNTTVETQKTRKKARGRTTTKPKPPQMETRATPNASRKVNKGHRIKPPPNRASDERHFGKKEIPALHPMNQYPWLFKP</sequence>
<feature type="compositionally biased region" description="Polar residues" evidence="1">
    <location>
        <begin position="57"/>
        <end position="66"/>
    </location>
</feature>
<evidence type="ECO:0000313" key="3">
    <source>
        <dbReference type="Proteomes" id="UP001497516"/>
    </source>
</evidence>
<protein>
    <submittedName>
        <fullName evidence="2">Uncharacterized protein</fullName>
    </submittedName>
</protein>
<evidence type="ECO:0000256" key="1">
    <source>
        <dbReference type="SAM" id="MobiDB-lite"/>
    </source>
</evidence>
<gene>
    <name evidence="2" type="ORF">LTRI10_LOCUS31463</name>
</gene>